<evidence type="ECO:0000313" key="2">
    <source>
        <dbReference type="Proteomes" id="UP000694846"/>
    </source>
</evidence>
<feature type="region of interest" description="Disordered" evidence="1">
    <location>
        <begin position="216"/>
        <end position="262"/>
    </location>
</feature>
<proteinExistence type="predicted"/>
<evidence type="ECO:0000256" key="1">
    <source>
        <dbReference type="SAM" id="MobiDB-lite"/>
    </source>
</evidence>
<evidence type="ECO:0000313" key="3">
    <source>
        <dbReference type="RefSeq" id="XP_025425525.1"/>
    </source>
</evidence>
<keyword evidence="2" id="KW-1185">Reference proteome</keyword>
<feature type="region of interest" description="Disordered" evidence="1">
    <location>
        <begin position="305"/>
        <end position="337"/>
    </location>
</feature>
<dbReference type="RefSeq" id="XP_025425526.1">
    <property type="nucleotide sequence ID" value="XM_025569741.1"/>
</dbReference>
<protein>
    <submittedName>
        <fullName evidence="3 4">Uncharacterized protein LOC112694310 isoform X1</fullName>
    </submittedName>
</protein>
<dbReference type="RefSeq" id="XP_025425525.1">
    <property type="nucleotide sequence ID" value="XM_025569740.1"/>
</dbReference>
<accession>A0A8B8GSC4</accession>
<reference evidence="3 4" key="1">
    <citation type="submission" date="2025-04" db="UniProtKB">
        <authorList>
            <consortium name="RefSeq"/>
        </authorList>
    </citation>
    <scope>IDENTIFICATION</scope>
    <source>
        <tissue evidence="3 4">Whole body</tissue>
    </source>
</reference>
<dbReference type="OrthoDB" id="6592899at2759"/>
<sequence>MNSDSRTTMLGATMQLVRNEIRFMSKNRYQKHCDGLVDCDPRPTRSIHRNQKTRSRMGAGTTGVIADMAGKYGKGGGGGGGAGRGSDGGRMEKFSLPGPRAPLYPLCTPAQIRHAELSELRMDDRVWAAYERGWFDLMTSYMSSQLMQGEMPAMYCNAPLSMYPAGQVADNHGCVPRPPTTAGPLCATEPCQGECHGTRGQCCCKCEQAKRAAAGQPLAPQSPGGHPHPTALVPHPLPRRAAPVPPVSSRPAASAPREGGTRQMNEIIITATGCSPDAVQGRSKAVQSIVKIRIVSPESTAIAFTKSAAEPKQEKPIPTSECDTESSIGSYSECDSG</sequence>
<dbReference type="Proteomes" id="UP000694846">
    <property type="component" value="Unplaced"/>
</dbReference>
<evidence type="ECO:0000313" key="4">
    <source>
        <dbReference type="RefSeq" id="XP_025425526.1"/>
    </source>
</evidence>
<gene>
    <name evidence="3 4" type="primary">LOC112694310</name>
</gene>
<dbReference type="GeneID" id="112694310"/>
<name>A0A8B8GSC4_9HEMI</name>
<organism evidence="2 4">
    <name type="scientific">Sipha flava</name>
    <name type="common">yellow sugarcane aphid</name>
    <dbReference type="NCBI Taxonomy" id="143950"/>
    <lineage>
        <taxon>Eukaryota</taxon>
        <taxon>Metazoa</taxon>
        <taxon>Ecdysozoa</taxon>
        <taxon>Arthropoda</taxon>
        <taxon>Hexapoda</taxon>
        <taxon>Insecta</taxon>
        <taxon>Pterygota</taxon>
        <taxon>Neoptera</taxon>
        <taxon>Paraneoptera</taxon>
        <taxon>Hemiptera</taxon>
        <taxon>Sternorrhyncha</taxon>
        <taxon>Aphidomorpha</taxon>
        <taxon>Aphidoidea</taxon>
        <taxon>Aphididae</taxon>
        <taxon>Sipha</taxon>
    </lineage>
</organism>
<dbReference type="AlphaFoldDB" id="A0A8B8GSC4"/>
<feature type="compositionally biased region" description="Low complexity" evidence="1">
    <location>
        <begin position="231"/>
        <end position="242"/>
    </location>
</feature>
<feature type="compositionally biased region" description="Polar residues" evidence="1">
    <location>
        <begin position="325"/>
        <end position="337"/>
    </location>
</feature>